<reference evidence="1 2" key="1">
    <citation type="submission" date="2023-10" db="EMBL/GenBank/DDBJ databases">
        <title>Comparative genomics analysis reveals potential genetic determinants of host preference in Cryptosporidium xiaoi.</title>
        <authorList>
            <person name="Xiao L."/>
            <person name="Li J."/>
        </authorList>
    </citation>
    <scope>NUCLEOTIDE SEQUENCE [LARGE SCALE GENOMIC DNA]</scope>
    <source>
        <strain evidence="1 2">52996</strain>
    </source>
</reference>
<evidence type="ECO:0000313" key="1">
    <source>
        <dbReference type="EMBL" id="KAK6589295.1"/>
    </source>
</evidence>
<evidence type="ECO:0000313" key="2">
    <source>
        <dbReference type="Proteomes" id="UP001311799"/>
    </source>
</evidence>
<sequence>MSSRICPEIRNPSSDLESEGCMTLKPNLVAINCFGTDVDPSNIIFSSGYTPLRFIAVSKGFLLLYYSDPFTAIMAAWFFEIKGIPTATLTGWSLFRICGPTTTNEIIRNLPCRRSFVSFCKHKGTFSWIAIHGIHSKESIMKSIRDKGWSIIEALNDRNFLDVIEMMEMCSVKETIHLKTNLEYLFVKFLEKKSTNSICFIQSTDQFKCQQKLILLSRCSRLPTNIESNNEILPKEVSKKTVNQFDKYSLLAIRKCLYNIPIFLEACLPNNSLSTLKTEYYPSVLGNKPQNDLLGCTYLPLHSKGEINENTSNKKNSKKYINTYDIFVCMLRVVFIEIINQLKSRIENGNKYPSISEIKKVWLDRFGIEADIFCLLHIAGLNEFNETYESTITNCPKKNLSFNQGGQMNN</sequence>
<gene>
    <name evidence="1" type="ORF">RS030_213429</name>
</gene>
<dbReference type="Proteomes" id="UP001311799">
    <property type="component" value="Unassembled WGS sequence"/>
</dbReference>
<accession>A0AAV9Y0K0</accession>
<comment type="caution">
    <text evidence="1">The sequence shown here is derived from an EMBL/GenBank/DDBJ whole genome shotgun (WGS) entry which is preliminary data.</text>
</comment>
<name>A0AAV9Y0K0_9CRYT</name>
<dbReference type="AlphaFoldDB" id="A0AAV9Y0K0"/>
<proteinExistence type="predicted"/>
<protein>
    <submittedName>
        <fullName evidence="1">Uncharacterized protein</fullName>
    </submittedName>
</protein>
<keyword evidence="2" id="KW-1185">Reference proteome</keyword>
<organism evidence="1 2">
    <name type="scientific">Cryptosporidium xiaoi</name>
    <dbReference type="NCBI Taxonomy" id="659607"/>
    <lineage>
        <taxon>Eukaryota</taxon>
        <taxon>Sar</taxon>
        <taxon>Alveolata</taxon>
        <taxon>Apicomplexa</taxon>
        <taxon>Conoidasida</taxon>
        <taxon>Coccidia</taxon>
        <taxon>Eucoccidiorida</taxon>
        <taxon>Eimeriorina</taxon>
        <taxon>Cryptosporidiidae</taxon>
        <taxon>Cryptosporidium</taxon>
    </lineage>
</organism>
<dbReference type="EMBL" id="JAWDEY010000013">
    <property type="protein sequence ID" value="KAK6589295.1"/>
    <property type="molecule type" value="Genomic_DNA"/>
</dbReference>